<evidence type="ECO:0000256" key="3">
    <source>
        <dbReference type="ARBA" id="ARBA00010417"/>
    </source>
</evidence>
<feature type="domain" description="PCI" evidence="8">
    <location>
        <begin position="194"/>
        <end position="363"/>
    </location>
</feature>
<dbReference type="InterPro" id="IPR036388">
    <property type="entry name" value="WH-like_DNA-bd_sf"/>
</dbReference>
<evidence type="ECO:0000256" key="1">
    <source>
        <dbReference type="ARBA" id="ARBA00004123"/>
    </source>
</evidence>
<evidence type="ECO:0000256" key="6">
    <source>
        <dbReference type="ARBA" id="ARBA00022790"/>
    </source>
</evidence>
<evidence type="ECO:0000259" key="8">
    <source>
        <dbReference type="PROSITE" id="PS50250"/>
    </source>
</evidence>
<dbReference type="EMBL" id="JAVRJZ010000020">
    <property type="protein sequence ID" value="KAK2705791.1"/>
    <property type="molecule type" value="Genomic_DNA"/>
</dbReference>
<dbReference type="AlphaFoldDB" id="A0AA88KW09"/>
<evidence type="ECO:0000256" key="2">
    <source>
        <dbReference type="ARBA" id="ARBA00004496"/>
    </source>
</evidence>
<dbReference type="InterPro" id="IPR054559">
    <property type="entry name" value="PSMD12-CSN4-like_N"/>
</dbReference>
<dbReference type="PANTHER" id="PTHR10855:SF2">
    <property type="entry name" value="COP9 SIGNALOSOME COMPLEX SUBUNIT 4"/>
    <property type="match status" value="1"/>
</dbReference>
<protein>
    <recommendedName>
        <fullName evidence="4">COP9 signalosome complex subunit 4</fullName>
    </recommendedName>
</protein>
<dbReference type="InterPro" id="IPR036390">
    <property type="entry name" value="WH_DNA-bd_sf"/>
</dbReference>
<dbReference type="Gene3D" id="1.10.10.10">
    <property type="entry name" value="Winged helix-like DNA-binding domain superfamily/Winged helix DNA-binding domain"/>
    <property type="match status" value="1"/>
</dbReference>
<dbReference type="Pfam" id="PF01399">
    <property type="entry name" value="PCI"/>
    <property type="match status" value="1"/>
</dbReference>
<gene>
    <name evidence="9" type="ORF">QYM36_015968</name>
</gene>
<dbReference type="PANTHER" id="PTHR10855">
    <property type="entry name" value="26S PROTEASOME NON-ATPASE REGULATORY SUBUNIT 12/COP9 SIGNALOSOME COMPLEX SUBUNIT 4"/>
    <property type="match status" value="1"/>
</dbReference>
<keyword evidence="10" id="KW-1185">Reference proteome</keyword>
<comment type="subcellular location">
    <subcellularLocation>
        <location evidence="2">Cytoplasm</location>
    </subcellularLocation>
    <subcellularLocation>
        <location evidence="1">Nucleus</location>
    </subcellularLocation>
</comment>
<organism evidence="9 10">
    <name type="scientific">Artemia franciscana</name>
    <name type="common">Brine shrimp</name>
    <name type="synonym">Artemia sanfranciscana</name>
    <dbReference type="NCBI Taxonomy" id="6661"/>
    <lineage>
        <taxon>Eukaryota</taxon>
        <taxon>Metazoa</taxon>
        <taxon>Ecdysozoa</taxon>
        <taxon>Arthropoda</taxon>
        <taxon>Crustacea</taxon>
        <taxon>Branchiopoda</taxon>
        <taxon>Anostraca</taxon>
        <taxon>Artemiidae</taxon>
        <taxon>Artemia</taxon>
    </lineage>
</organism>
<comment type="similarity">
    <text evidence="3">Belongs to the CSN4 family.</text>
</comment>
<accession>A0AA88KW09</accession>
<dbReference type="Pfam" id="PF22241">
    <property type="entry name" value="PSMD12-CSN4_N"/>
    <property type="match status" value="1"/>
</dbReference>
<keyword evidence="7" id="KW-0539">Nucleus</keyword>
<dbReference type="GO" id="GO:0008180">
    <property type="term" value="C:COP9 signalosome"/>
    <property type="evidence" value="ECO:0007669"/>
    <property type="project" value="UniProtKB-KW"/>
</dbReference>
<dbReference type="GO" id="GO:0005829">
    <property type="term" value="C:cytosol"/>
    <property type="evidence" value="ECO:0007669"/>
    <property type="project" value="TreeGrafter"/>
</dbReference>
<dbReference type="SUPFAM" id="SSF46785">
    <property type="entry name" value="Winged helix' DNA-binding domain"/>
    <property type="match status" value="1"/>
</dbReference>
<dbReference type="Pfam" id="PF18420">
    <property type="entry name" value="CSN4_RPN5_eIF3a"/>
    <property type="match status" value="1"/>
</dbReference>
<evidence type="ECO:0000256" key="4">
    <source>
        <dbReference type="ARBA" id="ARBA00014881"/>
    </source>
</evidence>
<sequence length="399" mass="45872">MAQQVRIQLSQISGNHREISDKYKEILGFVKCLDPDNQLDCMKAIVDSLLNDSVSLVVSRPILGDVQAIISEMPDESAKILSHYILEKASSRTISFEDQIASLRQNLADIYEREQNWKESANILVGIPLESGQRAYAVDYKLETYLKIARLFLEDEDPIQAEAYINRASLLQAETKKPQLQIHYKVCYARVLDFRRKFLEAAQRYNELSYKVIVHEAERMTALQKAVICTILASAGQQRSRMLANLYKDERCQQLPFYNVLEKMYLERLIRLSELADFEALLQPHQKAVSSDGSSILDRAVMEHNLLAISKLYYSIRLDELGALLDVDPNRAEKIASHMISEGRMNGSIDQIDSVVYFERKKTLPTWDKQIQRLCDQVNKVVDLIGTVSPEWMEKKMEF</sequence>
<evidence type="ECO:0000256" key="5">
    <source>
        <dbReference type="ARBA" id="ARBA00022490"/>
    </source>
</evidence>
<dbReference type="SMART" id="SM00088">
    <property type="entry name" value="PINT"/>
    <property type="match status" value="1"/>
</dbReference>
<evidence type="ECO:0000313" key="10">
    <source>
        <dbReference type="Proteomes" id="UP001187531"/>
    </source>
</evidence>
<keyword evidence="5" id="KW-0963">Cytoplasm</keyword>
<proteinExistence type="inferred from homology"/>
<dbReference type="InterPro" id="IPR000717">
    <property type="entry name" value="PCI_dom"/>
</dbReference>
<comment type="caution">
    <text evidence="9">The sequence shown here is derived from an EMBL/GenBank/DDBJ whole genome shotgun (WGS) entry which is preliminary data.</text>
</comment>
<name>A0AA88KW09_ARTSF</name>
<keyword evidence="6" id="KW-0736">Signalosome</keyword>
<dbReference type="Proteomes" id="UP001187531">
    <property type="component" value="Unassembled WGS sequence"/>
</dbReference>
<reference evidence="9" key="1">
    <citation type="submission" date="2023-07" db="EMBL/GenBank/DDBJ databases">
        <title>Chromosome-level genome assembly of Artemia franciscana.</title>
        <authorList>
            <person name="Jo E."/>
        </authorList>
    </citation>
    <scope>NUCLEOTIDE SEQUENCE</scope>
    <source>
        <tissue evidence="9">Whole body</tissue>
    </source>
</reference>
<evidence type="ECO:0000313" key="9">
    <source>
        <dbReference type="EMBL" id="KAK2705792.1"/>
    </source>
</evidence>
<dbReference type="EMBL" id="JAVRJZ010000020">
    <property type="protein sequence ID" value="KAK2705792.1"/>
    <property type="molecule type" value="Genomic_DNA"/>
</dbReference>
<dbReference type="PROSITE" id="PS50250">
    <property type="entry name" value="PCI"/>
    <property type="match status" value="1"/>
</dbReference>
<evidence type="ECO:0000256" key="7">
    <source>
        <dbReference type="ARBA" id="ARBA00023242"/>
    </source>
</evidence>
<dbReference type="InterPro" id="IPR040134">
    <property type="entry name" value="PSMD12/CSN4"/>
</dbReference>
<dbReference type="InterPro" id="IPR041406">
    <property type="entry name" value="CSN4_HTH"/>
</dbReference>